<evidence type="ECO:0000313" key="2">
    <source>
        <dbReference type="EMBL" id="GBP93608.1"/>
    </source>
</evidence>
<evidence type="ECO:0000313" key="3">
    <source>
        <dbReference type="Proteomes" id="UP000299102"/>
    </source>
</evidence>
<evidence type="ECO:0000256" key="1">
    <source>
        <dbReference type="SAM" id="Phobius"/>
    </source>
</evidence>
<accession>A0A4C2A0U4</accession>
<name>A0A4C2A0U4_EUMVA</name>
<dbReference type="Proteomes" id="UP000299102">
    <property type="component" value="Unassembled WGS sequence"/>
</dbReference>
<gene>
    <name evidence="2" type="ORF">EVAR_70277_1</name>
</gene>
<proteinExistence type="predicted"/>
<keyword evidence="1" id="KW-0812">Transmembrane</keyword>
<feature type="transmembrane region" description="Helical" evidence="1">
    <location>
        <begin position="46"/>
        <end position="73"/>
    </location>
</feature>
<sequence>MCTRGDNPAPLFSSRCRLKNSLSRQIVIKQFQDTSHTESALKNLTLFLALICVIISLARSTIIIIIIIILMAGDLPLTRTDARRFCNLTEHGTKSLAVGKLPVAFATPFAVKKLNACRRLRSLSDVTVTDPKDKQCCRFYFGNGNRKGKIV</sequence>
<keyword evidence="3" id="KW-1185">Reference proteome</keyword>
<organism evidence="2 3">
    <name type="scientific">Eumeta variegata</name>
    <name type="common">Bagworm moth</name>
    <name type="synonym">Eumeta japonica</name>
    <dbReference type="NCBI Taxonomy" id="151549"/>
    <lineage>
        <taxon>Eukaryota</taxon>
        <taxon>Metazoa</taxon>
        <taxon>Ecdysozoa</taxon>
        <taxon>Arthropoda</taxon>
        <taxon>Hexapoda</taxon>
        <taxon>Insecta</taxon>
        <taxon>Pterygota</taxon>
        <taxon>Neoptera</taxon>
        <taxon>Endopterygota</taxon>
        <taxon>Lepidoptera</taxon>
        <taxon>Glossata</taxon>
        <taxon>Ditrysia</taxon>
        <taxon>Tineoidea</taxon>
        <taxon>Psychidae</taxon>
        <taxon>Oiketicinae</taxon>
        <taxon>Eumeta</taxon>
    </lineage>
</organism>
<reference evidence="2 3" key="1">
    <citation type="journal article" date="2019" name="Commun. Biol.">
        <title>The bagworm genome reveals a unique fibroin gene that provides high tensile strength.</title>
        <authorList>
            <person name="Kono N."/>
            <person name="Nakamura H."/>
            <person name="Ohtoshi R."/>
            <person name="Tomita M."/>
            <person name="Numata K."/>
            <person name="Arakawa K."/>
        </authorList>
    </citation>
    <scope>NUCLEOTIDE SEQUENCE [LARGE SCALE GENOMIC DNA]</scope>
</reference>
<keyword evidence="1" id="KW-1133">Transmembrane helix</keyword>
<protein>
    <submittedName>
        <fullName evidence="2">Uncharacterized protein</fullName>
    </submittedName>
</protein>
<dbReference type="EMBL" id="BGZK01002396">
    <property type="protein sequence ID" value="GBP93608.1"/>
    <property type="molecule type" value="Genomic_DNA"/>
</dbReference>
<dbReference type="AlphaFoldDB" id="A0A4C2A0U4"/>
<comment type="caution">
    <text evidence="2">The sequence shown here is derived from an EMBL/GenBank/DDBJ whole genome shotgun (WGS) entry which is preliminary data.</text>
</comment>
<keyword evidence="1" id="KW-0472">Membrane</keyword>